<dbReference type="EMBL" id="CP021659">
    <property type="protein sequence ID" value="AWK14248.1"/>
    <property type="molecule type" value="Genomic_DNA"/>
</dbReference>
<gene>
    <name evidence="1" type="ORF">CCS41_06810</name>
</gene>
<evidence type="ECO:0008006" key="3">
    <source>
        <dbReference type="Google" id="ProtNLM"/>
    </source>
</evidence>
<reference evidence="1 2" key="1">
    <citation type="submission" date="2017-05" db="EMBL/GenBank/DDBJ databases">
        <title>Genome sequence of Candidatus Fukatsuia symbiotica and Candidatus Hamiltonella defensa from Acyrthosiphon pisum strain 5D.</title>
        <authorList>
            <person name="Patel V.A."/>
            <person name="Chevignon G."/>
            <person name="Russell J.A."/>
            <person name="Oliver K.M."/>
        </authorList>
    </citation>
    <scope>NUCLEOTIDE SEQUENCE [LARGE SCALE GENOMIC DNA]</scope>
    <source>
        <strain evidence="1 2">5D</strain>
    </source>
</reference>
<evidence type="ECO:0000313" key="1">
    <source>
        <dbReference type="EMBL" id="AWK14248.1"/>
    </source>
</evidence>
<dbReference type="Proteomes" id="UP000261875">
    <property type="component" value="Chromosome"/>
</dbReference>
<dbReference type="AlphaFoldDB" id="A0A2U8I539"/>
<keyword evidence="2" id="KW-1185">Reference proteome</keyword>
<organism evidence="1 2">
    <name type="scientific">Candidatus Fukatsuia symbiotica</name>
    <dbReference type="NCBI Taxonomy" id="1878942"/>
    <lineage>
        <taxon>Bacteria</taxon>
        <taxon>Pseudomonadati</taxon>
        <taxon>Pseudomonadota</taxon>
        <taxon>Gammaproteobacteria</taxon>
        <taxon>Enterobacterales</taxon>
        <taxon>Yersiniaceae</taxon>
        <taxon>Candidatus Fukatsuia</taxon>
    </lineage>
</organism>
<sequence>MLRLTVPELSTVDPSIVGPTEHNRETSVVGNRLIARIRTPSETERLLSSMVSKQNVATPSAGKKVRVFQPSTLSSFFLKRLFPSSFRDSSVEHIDRRMDNLATIFTRLKQAANDKTSGLIRESGNSTNIKKLELNIDKKELAIGAYSVHDYSSYVKGLLKSCSPITDAVFDKMKDSVLSLKESHDPDYYKEINTLFCQSIEAMDQQEKTEFMLCLDTLAYCYQQASENISDKFNKTSVINIVAACLFNKVEDQEKVYGKQGAAKEILKQHQIFREETVKEIFTTKINAENP</sequence>
<evidence type="ECO:0000313" key="2">
    <source>
        <dbReference type="Proteomes" id="UP000261875"/>
    </source>
</evidence>
<protein>
    <recommendedName>
        <fullName evidence="3">Rho-GAP domain-containing protein</fullName>
    </recommendedName>
</protein>
<dbReference type="RefSeq" id="WP_119797423.1">
    <property type="nucleotide sequence ID" value="NZ_CP021659.1"/>
</dbReference>
<proteinExistence type="predicted"/>
<accession>A0A2U8I539</accession>
<name>A0A2U8I539_9GAMM</name>
<dbReference type="KEGG" id="fsm:CCS41_06810"/>